<sequence length="53" mass="5466">MEAATAKRIFVSVQKVSGDSLEFASEPVDEELGKIALIDGCDVPSVLAASSAI</sequence>
<reference evidence="1 2" key="1">
    <citation type="submission" date="2014-09" db="EMBL/GenBank/DDBJ databases">
        <authorList>
            <person name="Magalhaes I.L.F."/>
            <person name="Oliveira U."/>
            <person name="Santos F.R."/>
            <person name="Vidigal T.H.D.A."/>
            <person name="Brescovit A.D."/>
            <person name="Santos A.J."/>
        </authorList>
    </citation>
    <scope>NUCLEOTIDE SEQUENCE [LARGE SCALE GENOMIC DNA]</scope>
</reference>
<keyword evidence="2" id="KW-1185">Reference proteome</keyword>
<protein>
    <submittedName>
        <fullName evidence="1">Uncharacterized protein</fullName>
    </submittedName>
</protein>
<organism evidence="1 2">
    <name type="scientific">Ceraceosorus bombacis</name>
    <dbReference type="NCBI Taxonomy" id="401625"/>
    <lineage>
        <taxon>Eukaryota</taxon>
        <taxon>Fungi</taxon>
        <taxon>Dikarya</taxon>
        <taxon>Basidiomycota</taxon>
        <taxon>Ustilaginomycotina</taxon>
        <taxon>Exobasidiomycetes</taxon>
        <taxon>Ceraceosorales</taxon>
        <taxon>Ceraceosoraceae</taxon>
        <taxon>Ceraceosorus</taxon>
    </lineage>
</organism>
<dbReference type="AlphaFoldDB" id="A0A0P1A4W5"/>
<evidence type="ECO:0000313" key="2">
    <source>
        <dbReference type="Proteomes" id="UP000054845"/>
    </source>
</evidence>
<evidence type="ECO:0000313" key="1">
    <source>
        <dbReference type="EMBL" id="CEG19364.1"/>
    </source>
</evidence>
<name>A0A0P1A4W5_9BASI</name>
<proteinExistence type="predicted"/>
<accession>A0A0P1A4W5</accession>
<dbReference type="Proteomes" id="UP000054845">
    <property type="component" value="Unassembled WGS sequence"/>
</dbReference>
<dbReference type="EMBL" id="CCYA01000408">
    <property type="protein sequence ID" value="CEG19364.1"/>
    <property type="molecule type" value="Genomic_DNA"/>
</dbReference>